<sequence>MTERTVMAKRVPAAQLATMLRDAITRLNRRVRQTRPVGDLTVTQLSALTSLRLAGALTPRELADTERVQPPTMTKIVAKLEERGLVQRTPHPTDGRQVILAATEAAHAVLAQTERARDEWLAQRLAELSAEDRDTLLRAAELLQQVARADRR</sequence>
<dbReference type="GO" id="GO:0003677">
    <property type="term" value="F:DNA binding"/>
    <property type="evidence" value="ECO:0007669"/>
    <property type="project" value="UniProtKB-KW"/>
</dbReference>
<evidence type="ECO:0000256" key="2">
    <source>
        <dbReference type="ARBA" id="ARBA00023125"/>
    </source>
</evidence>
<dbReference type="PRINTS" id="PR00598">
    <property type="entry name" value="HTHMARR"/>
</dbReference>
<evidence type="ECO:0000313" key="6">
    <source>
        <dbReference type="Proteomes" id="UP000578819"/>
    </source>
</evidence>
<dbReference type="InterPro" id="IPR036390">
    <property type="entry name" value="WH_DNA-bd_sf"/>
</dbReference>
<feature type="domain" description="HTH marR-type" evidence="4">
    <location>
        <begin position="13"/>
        <end position="145"/>
    </location>
</feature>
<organism evidence="5 6">
    <name type="scientific">Micromonospora polyrhachis</name>
    <dbReference type="NCBI Taxonomy" id="1282883"/>
    <lineage>
        <taxon>Bacteria</taxon>
        <taxon>Bacillati</taxon>
        <taxon>Actinomycetota</taxon>
        <taxon>Actinomycetes</taxon>
        <taxon>Micromonosporales</taxon>
        <taxon>Micromonosporaceae</taxon>
        <taxon>Micromonospora</taxon>
    </lineage>
</organism>
<dbReference type="RefSeq" id="WP_184534523.1">
    <property type="nucleotide sequence ID" value="NZ_JACHJW010000001.1"/>
</dbReference>
<dbReference type="EMBL" id="JACHJW010000001">
    <property type="protein sequence ID" value="MBB4958431.1"/>
    <property type="molecule type" value="Genomic_DNA"/>
</dbReference>
<reference evidence="5 6" key="1">
    <citation type="submission" date="2020-08" db="EMBL/GenBank/DDBJ databases">
        <title>Sequencing the genomes of 1000 actinobacteria strains.</title>
        <authorList>
            <person name="Klenk H.-P."/>
        </authorList>
    </citation>
    <scope>NUCLEOTIDE SEQUENCE [LARGE SCALE GENOMIC DNA]</scope>
    <source>
        <strain evidence="5 6">DSM 45886</strain>
    </source>
</reference>
<evidence type="ECO:0000259" key="4">
    <source>
        <dbReference type="PROSITE" id="PS50995"/>
    </source>
</evidence>
<dbReference type="InterPro" id="IPR036388">
    <property type="entry name" value="WH-like_DNA-bd_sf"/>
</dbReference>
<dbReference type="AlphaFoldDB" id="A0A7W7SPJ0"/>
<dbReference type="PANTHER" id="PTHR39515:SF2">
    <property type="entry name" value="HTH-TYPE TRANSCRIPTIONAL REGULATOR RV0880"/>
    <property type="match status" value="1"/>
</dbReference>
<dbReference type="InterPro" id="IPR023187">
    <property type="entry name" value="Tscrpt_reg_MarR-type_CS"/>
</dbReference>
<proteinExistence type="predicted"/>
<keyword evidence="1" id="KW-0805">Transcription regulation</keyword>
<protein>
    <submittedName>
        <fullName evidence="5">DNA-binding MarR family transcriptional regulator</fullName>
    </submittedName>
</protein>
<accession>A0A7W7SPJ0</accession>
<dbReference type="SMART" id="SM00347">
    <property type="entry name" value="HTH_MARR"/>
    <property type="match status" value="1"/>
</dbReference>
<dbReference type="SUPFAM" id="SSF46785">
    <property type="entry name" value="Winged helix' DNA-binding domain"/>
    <property type="match status" value="1"/>
</dbReference>
<keyword evidence="3" id="KW-0804">Transcription</keyword>
<dbReference type="PROSITE" id="PS01117">
    <property type="entry name" value="HTH_MARR_1"/>
    <property type="match status" value="1"/>
</dbReference>
<dbReference type="InterPro" id="IPR000835">
    <property type="entry name" value="HTH_MarR-typ"/>
</dbReference>
<dbReference type="Gene3D" id="1.10.10.10">
    <property type="entry name" value="Winged helix-like DNA-binding domain superfamily/Winged helix DNA-binding domain"/>
    <property type="match status" value="1"/>
</dbReference>
<keyword evidence="2 5" id="KW-0238">DNA-binding</keyword>
<evidence type="ECO:0000313" key="5">
    <source>
        <dbReference type="EMBL" id="MBB4958431.1"/>
    </source>
</evidence>
<dbReference type="PROSITE" id="PS50995">
    <property type="entry name" value="HTH_MARR_2"/>
    <property type="match status" value="1"/>
</dbReference>
<dbReference type="InterPro" id="IPR052526">
    <property type="entry name" value="HTH-type_Bedaq_tolerance"/>
</dbReference>
<gene>
    <name evidence="5" type="ORF">FHR38_002164</name>
</gene>
<evidence type="ECO:0000256" key="3">
    <source>
        <dbReference type="ARBA" id="ARBA00023163"/>
    </source>
</evidence>
<dbReference type="Pfam" id="PF01047">
    <property type="entry name" value="MarR"/>
    <property type="match status" value="1"/>
</dbReference>
<dbReference type="GO" id="GO:0003700">
    <property type="term" value="F:DNA-binding transcription factor activity"/>
    <property type="evidence" value="ECO:0007669"/>
    <property type="project" value="InterPro"/>
</dbReference>
<evidence type="ECO:0000256" key="1">
    <source>
        <dbReference type="ARBA" id="ARBA00023015"/>
    </source>
</evidence>
<dbReference type="PANTHER" id="PTHR39515">
    <property type="entry name" value="CONSERVED PROTEIN"/>
    <property type="match status" value="1"/>
</dbReference>
<keyword evidence="6" id="KW-1185">Reference proteome</keyword>
<name>A0A7W7SPJ0_9ACTN</name>
<dbReference type="Proteomes" id="UP000578819">
    <property type="component" value="Unassembled WGS sequence"/>
</dbReference>
<comment type="caution">
    <text evidence="5">The sequence shown here is derived from an EMBL/GenBank/DDBJ whole genome shotgun (WGS) entry which is preliminary data.</text>
</comment>